<feature type="transmembrane region" description="Helical" evidence="5">
    <location>
        <begin position="40"/>
        <end position="58"/>
    </location>
</feature>
<keyword evidence="3 5" id="KW-1133">Transmembrane helix</keyword>
<evidence type="ECO:0000313" key="8">
    <source>
        <dbReference type="Proteomes" id="UP001139171"/>
    </source>
</evidence>
<feature type="transmembrane region" description="Helical" evidence="5">
    <location>
        <begin position="70"/>
        <end position="91"/>
    </location>
</feature>
<feature type="transmembrane region" description="Helical" evidence="5">
    <location>
        <begin position="162"/>
        <end position="180"/>
    </location>
</feature>
<feature type="domain" description="O-antigen ligase-related" evidence="6">
    <location>
        <begin position="195"/>
        <end position="350"/>
    </location>
</feature>
<feature type="transmembrane region" description="Helical" evidence="5">
    <location>
        <begin position="338"/>
        <end position="358"/>
    </location>
</feature>
<comment type="subcellular location">
    <subcellularLocation>
        <location evidence="1">Membrane</location>
        <topology evidence="1">Multi-pass membrane protein</topology>
    </subcellularLocation>
</comment>
<dbReference type="EMBL" id="JAJNAG010000021">
    <property type="protein sequence ID" value="MCD1126406.1"/>
    <property type="molecule type" value="Genomic_DNA"/>
</dbReference>
<evidence type="ECO:0000259" key="6">
    <source>
        <dbReference type="Pfam" id="PF04932"/>
    </source>
</evidence>
<dbReference type="InterPro" id="IPR051533">
    <property type="entry name" value="WaaL-like"/>
</dbReference>
<dbReference type="PANTHER" id="PTHR37422:SF17">
    <property type="entry name" value="O-ANTIGEN LIGASE"/>
    <property type="match status" value="1"/>
</dbReference>
<dbReference type="Pfam" id="PF04932">
    <property type="entry name" value="Wzy_C"/>
    <property type="match status" value="1"/>
</dbReference>
<feature type="transmembrane region" description="Helical" evidence="5">
    <location>
        <begin position="233"/>
        <end position="252"/>
    </location>
</feature>
<feature type="transmembrane region" description="Helical" evidence="5">
    <location>
        <begin position="365"/>
        <end position="381"/>
    </location>
</feature>
<dbReference type="AlphaFoldDB" id="A0A9X1MVG7"/>
<evidence type="ECO:0000256" key="1">
    <source>
        <dbReference type="ARBA" id="ARBA00004141"/>
    </source>
</evidence>
<evidence type="ECO:0000256" key="5">
    <source>
        <dbReference type="SAM" id="Phobius"/>
    </source>
</evidence>
<dbReference type="RefSeq" id="WP_230609598.1">
    <property type="nucleotide sequence ID" value="NZ_JAJNAG010000021.1"/>
</dbReference>
<feature type="transmembrane region" description="Helical" evidence="5">
    <location>
        <begin position="97"/>
        <end position="118"/>
    </location>
</feature>
<feature type="transmembrane region" description="Helical" evidence="5">
    <location>
        <begin position="12"/>
        <end position="34"/>
    </location>
</feature>
<keyword evidence="8" id="KW-1185">Reference proteome</keyword>
<proteinExistence type="predicted"/>
<feature type="transmembrane region" description="Helical" evidence="5">
    <location>
        <begin position="187"/>
        <end position="204"/>
    </location>
</feature>
<sequence>MKEINIKISKLNDITTFIIAIGCILSLLMIPLDIPVGRKIFYACGYLSVIGVLVKWLYIKQSFKKQDMLVALSFFLFGLVNILWVVIFKPAENYSPIYVIFMNIGKILILSAFLFLFISNSKQKSGILISAIVIISLVMDACVYYQHFKLVYARAELGTEKATIAAYIISIISSLGLSAVLETKHKLKFYMSFFLFLMGFSAIILTQTRAAILFFPLVSLLSIVINKNISKAAVIKSIGVFIIIIVASGFIFKDKLTSRYHDMTNDWSQYQKNNSDTSVGARFAMANVGLKSGIDSPLGQSAESRAASVLQIVTADQTLFGANQYVNIHLHNEIIDNFSLKGILGIIFLLFVYFTILYKSIRSNLNIMTLSIILSTIVYGISDVLFFSKEFTTTFILCLVISILIDNSKNNVVNHEKE</sequence>
<name>A0A9X1MVG7_9GAMM</name>
<dbReference type="PANTHER" id="PTHR37422">
    <property type="entry name" value="TEICHURONIC ACID BIOSYNTHESIS PROTEIN TUAE"/>
    <property type="match status" value="1"/>
</dbReference>
<feature type="transmembrane region" description="Helical" evidence="5">
    <location>
        <begin position="125"/>
        <end position="147"/>
    </location>
</feature>
<comment type="caution">
    <text evidence="7">The sequence shown here is derived from an EMBL/GenBank/DDBJ whole genome shotgun (WGS) entry which is preliminary data.</text>
</comment>
<dbReference type="InterPro" id="IPR007016">
    <property type="entry name" value="O-antigen_ligase-rel_domated"/>
</dbReference>
<keyword evidence="4 5" id="KW-0472">Membrane</keyword>
<evidence type="ECO:0000256" key="4">
    <source>
        <dbReference type="ARBA" id="ARBA00023136"/>
    </source>
</evidence>
<dbReference type="GO" id="GO:0016874">
    <property type="term" value="F:ligase activity"/>
    <property type="evidence" value="ECO:0007669"/>
    <property type="project" value="UniProtKB-KW"/>
</dbReference>
<reference evidence="7" key="1">
    <citation type="submission" date="2021-11" db="EMBL/GenBank/DDBJ databases">
        <title>Jinshanibacter sp. isolated from one year old Eriocheir sinensis.</title>
        <authorList>
            <person name="Li J.-Y."/>
            <person name="He W."/>
            <person name="Gao T.-H."/>
        </authorList>
    </citation>
    <scope>NUCLEOTIDE SEQUENCE</scope>
    <source>
        <strain evidence="7">LJY008</strain>
    </source>
</reference>
<accession>A0A9X1MVG7</accession>
<protein>
    <submittedName>
        <fullName evidence="7">O-antigen ligase family protein</fullName>
    </submittedName>
</protein>
<dbReference type="GO" id="GO:0016020">
    <property type="term" value="C:membrane"/>
    <property type="evidence" value="ECO:0007669"/>
    <property type="project" value="UniProtKB-SubCell"/>
</dbReference>
<keyword evidence="2 5" id="KW-0812">Transmembrane</keyword>
<evidence type="ECO:0000256" key="3">
    <source>
        <dbReference type="ARBA" id="ARBA00022989"/>
    </source>
</evidence>
<evidence type="ECO:0000256" key="2">
    <source>
        <dbReference type="ARBA" id="ARBA00022692"/>
    </source>
</evidence>
<gene>
    <name evidence="7" type="ORF">LPW36_10430</name>
</gene>
<evidence type="ECO:0000313" key="7">
    <source>
        <dbReference type="EMBL" id="MCD1126406.1"/>
    </source>
</evidence>
<dbReference type="Proteomes" id="UP001139171">
    <property type="component" value="Unassembled WGS sequence"/>
</dbReference>
<keyword evidence="7" id="KW-0436">Ligase</keyword>
<organism evidence="7 8">
    <name type="scientific">Limnobaculum eriocheiris</name>
    <dbReference type="NCBI Taxonomy" id="2897391"/>
    <lineage>
        <taxon>Bacteria</taxon>
        <taxon>Pseudomonadati</taxon>
        <taxon>Pseudomonadota</taxon>
        <taxon>Gammaproteobacteria</taxon>
        <taxon>Enterobacterales</taxon>
        <taxon>Budviciaceae</taxon>
        <taxon>Limnobaculum</taxon>
    </lineage>
</organism>